<evidence type="ECO:0000313" key="3">
    <source>
        <dbReference type="Proteomes" id="UP000603141"/>
    </source>
</evidence>
<feature type="signal peptide" evidence="1">
    <location>
        <begin position="1"/>
        <end position="19"/>
    </location>
</feature>
<proteinExistence type="predicted"/>
<evidence type="ECO:0000256" key="1">
    <source>
        <dbReference type="SAM" id="SignalP"/>
    </source>
</evidence>
<feature type="chain" id="PRO_5036837062" description="Secreted protein" evidence="1">
    <location>
        <begin position="20"/>
        <end position="151"/>
    </location>
</feature>
<dbReference type="AlphaFoldDB" id="A0A934S8Q5"/>
<evidence type="ECO:0008006" key="4">
    <source>
        <dbReference type="Google" id="ProtNLM"/>
    </source>
</evidence>
<comment type="caution">
    <text evidence="2">The sequence shown here is derived from an EMBL/GenBank/DDBJ whole genome shotgun (WGS) entry which is preliminary data.</text>
</comment>
<evidence type="ECO:0000313" key="2">
    <source>
        <dbReference type="EMBL" id="MBK1881424.1"/>
    </source>
</evidence>
<name>A0A934S8Q5_9BACT</name>
<dbReference type="EMBL" id="JAENIJ010000004">
    <property type="protein sequence ID" value="MBK1881424.1"/>
    <property type="molecule type" value="Genomic_DNA"/>
</dbReference>
<dbReference type="Proteomes" id="UP000603141">
    <property type="component" value="Unassembled WGS sequence"/>
</dbReference>
<gene>
    <name evidence="2" type="ORF">JIN85_03290</name>
</gene>
<keyword evidence="1" id="KW-0732">Signal</keyword>
<protein>
    <recommendedName>
        <fullName evidence="4">Secreted protein</fullName>
    </recommendedName>
</protein>
<sequence length="151" mass="17258">MKALFVGLLLILNCLGCEADAAKISFSKTPNGDCECTIVGDGIVLSDPSRSYFDLIHVNTEGRKNYLPIRNNRTKMHWKFLIILLRNREDSPSLNSYKFIISKKDFMDANHPVSGDFKPVGLRLFWCDYESFEKNGLSAMKLRDFSQIQDK</sequence>
<keyword evidence="3" id="KW-1185">Reference proteome</keyword>
<accession>A0A934S8Q5</accession>
<dbReference type="RefSeq" id="WP_200267625.1">
    <property type="nucleotide sequence ID" value="NZ_JAENIJ010000004.1"/>
</dbReference>
<organism evidence="2 3">
    <name type="scientific">Luteolibacter pohnpeiensis</name>
    <dbReference type="NCBI Taxonomy" id="454153"/>
    <lineage>
        <taxon>Bacteria</taxon>
        <taxon>Pseudomonadati</taxon>
        <taxon>Verrucomicrobiota</taxon>
        <taxon>Verrucomicrobiia</taxon>
        <taxon>Verrucomicrobiales</taxon>
        <taxon>Verrucomicrobiaceae</taxon>
        <taxon>Luteolibacter</taxon>
    </lineage>
</organism>
<reference evidence="2" key="1">
    <citation type="submission" date="2021-01" db="EMBL/GenBank/DDBJ databases">
        <title>Modified the classification status of verrucomicrobia.</title>
        <authorList>
            <person name="Feng X."/>
        </authorList>
    </citation>
    <scope>NUCLEOTIDE SEQUENCE</scope>
    <source>
        <strain evidence="2">KCTC 22041</strain>
    </source>
</reference>